<reference evidence="7 8" key="1">
    <citation type="submission" date="2016-10" db="EMBL/GenBank/DDBJ databases">
        <authorList>
            <person name="de Groot N.N."/>
        </authorList>
    </citation>
    <scope>NUCLEOTIDE SEQUENCE [LARGE SCALE GENOMIC DNA]</scope>
    <source>
        <strain evidence="8">P4B,CCM 7963,CECT 7998,DSM 25260,IBRC-M 10614,KCTC 13821</strain>
    </source>
</reference>
<dbReference type="CDD" id="cd02440">
    <property type="entry name" value="AdoMet_MTases"/>
    <property type="match status" value="1"/>
</dbReference>
<evidence type="ECO:0000256" key="1">
    <source>
        <dbReference type="ARBA" id="ARBA00009741"/>
    </source>
</evidence>
<comment type="catalytic activity">
    <reaction evidence="6">
        <text>L-lysyl-[protein] + 3 S-adenosyl-L-methionine = N(6),N(6),N(6)-trimethyl-L-lysyl-[protein] + 3 S-adenosyl-L-homocysteine + 3 H(+)</text>
        <dbReference type="Rhea" id="RHEA:54192"/>
        <dbReference type="Rhea" id="RHEA-COMP:9752"/>
        <dbReference type="Rhea" id="RHEA-COMP:13826"/>
        <dbReference type="ChEBI" id="CHEBI:15378"/>
        <dbReference type="ChEBI" id="CHEBI:29969"/>
        <dbReference type="ChEBI" id="CHEBI:57856"/>
        <dbReference type="ChEBI" id="CHEBI:59789"/>
        <dbReference type="ChEBI" id="CHEBI:61961"/>
    </reaction>
</comment>
<keyword evidence="5 6" id="KW-0949">S-adenosyl-L-methionine</keyword>
<dbReference type="STRING" id="930129.SAMN05216352_11346"/>
<keyword evidence="2 6" id="KW-0963">Cytoplasm</keyword>
<evidence type="ECO:0000313" key="7">
    <source>
        <dbReference type="EMBL" id="SDI85440.1"/>
    </source>
</evidence>
<dbReference type="InterPro" id="IPR029063">
    <property type="entry name" value="SAM-dependent_MTases_sf"/>
</dbReference>
<dbReference type="HAMAP" id="MF_00735">
    <property type="entry name" value="Methyltr_PrmA"/>
    <property type="match status" value="1"/>
</dbReference>
<protein>
    <recommendedName>
        <fullName evidence="6">Ribosomal protein L11 methyltransferase</fullName>
        <shortName evidence="6">L11 Mtase</shortName>
        <ecNumber evidence="6">2.1.1.-</ecNumber>
    </recommendedName>
</protein>
<gene>
    <name evidence="6" type="primary">prmA</name>
    <name evidence="7" type="ORF">SAMN05216352_11346</name>
</gene>
<evidence type="ECO:0000256" key="4">
    <source>
        <dbReference type="ARBA" id="ARBA00022679"/>
    </source>
</evidence>
<feature type="binding site" evidence="6">
    <location>
        <position position="207"/>
    </location>
    <ligand>
        <name>S-adenosyl-L-methionine</name>
        <dbReference type="ChEBI" id="CHEBI:59789"/>
    </ligand>
</feature>
<feature type="binding site" evidence="6">
    <location>
        <position position="250"/>
    </location>
    <ligand>
        <name>S-adenosyl-L-methionine</name>
        <dbReference type="ChEBI" id="CHEBI:59789"/>
    </ligand>
</feature>
<sequence>MNSYSNFYEKTPFKNLIISKEAVFKGDFVRLTGTLALFLMEQVGIVKWIEFGVHTTQEAVEPISNILHESGASGVVIEDSNDLEKEWDGTEDEIYELSAEDYPEEGVLVKAYFPVNSFAKETAEEVKQSINDLLLHNIDLGKNQVTLSEVHEEDWAEAWKKYYKPVKVTQSLTIAPSWENYQPVSTDEHVIELDPGMAFGTGTHPSTVLCLQALERIIKDGESVIDVGTGSGILSIAAAKFGAKEVQALDLDETAVESARLNASFNNTEHIIEVKQNNLLDHREEYADIIVANILADIILRMIEESYRLLRAGGYFITSGIIFSKKEEVKAALMEHGFVIKETIEMEDWVAFVAQKN</sequence>
<evidence type="ECO:0000256" key="2">
    <source>
        <dbReference type="ARBA" id="ARBA00022490"/>
    </source>
</evidence>
<proteinExistence type="inferred from homology"/>
<keyword evidence="7" id="KW-0689">Ribosomal protein</keyword>
<dbReference type="Gene3D" id="3.40.50.150">
    <property type="entry name" value="Vaccinia Virus protein VP39"/>
    <property type="match status" value="1"/>
</dbReference>
<dbReference type="EMBL" id="FNDU01000013">
    <property type="protein sequence ID" value="SDI85440.1"/>
    <property type="molecule type" value="Genomic_DNA"/>
</dbReference>
<organism evidence="7 8">
    <name type="scientific">Alteribacillus bidgolensis</name>
    <dbReference type="NCBI Taxonomy" id="930129"/>
    <lineage>
        <taxon>Bacteria</taxon>
        <taxon>Bacillati</taxon>
        <taxon>Bacillota</taxon>
        <taxon>Bacilli</taxon>
        <taxon>Bacillales</taxon>
        <taxon>Bacillaceae</taxon>
        <taxon>Alteribacillus</taxon>
    </lineage>
</organism>
<comment type="function">
    <text evidence="6">Methylates ribosomal protein L11.</text>
</comment>
<dbReference type="GO" id="GO:0005840">
    <property type="term" value="C:ribosome"/>
    <property type="evidence" value="ECO:0007669"/>
    <property type="project" value="UniProtKB-KW"/>
</dbReference>
<dbReference type="PANTHER" id="PTHR43648:SF1">
    <property type="entry name" value="ELECTRON TRANSFER FLAVOPROTEIN BETA SUBUNIT LYSINE METHYLTRANSFERASE"/>
    <property type="match status" value="1"/>
</dbReference>
<keyword evidence="4 6" id="KW-0808">Transferase</keyword>
<name>A0A1G8P0T5_9BACI</name>
<evidence type="ECO:0000313" key="8">
    <source>
        <dbReference type="Proteomes" id="UP000199017"/>
    </source>
</evidence>
<evidence type="ECO:0000256" key="6">
    <source>
        <dbReference type="HAMAP-Rule" id="MF_00735"/>
    </source>
</evidence>
<feature type="binding site" evidence="6">
    <location>
        <position position="293"/>
    </location>
    <ligand>
        <name>S-adenosyl-L-methionine</name>
        <dbReference type="ChEBI" id="CHEBI:59789"/>
    </ligand>
</feature>
<comment type="subcellular location">
    <subcellularLocation>
        <location evidence="6">Cytoplasm</location>
    </subcellularLocation>
</comment>
<evidence type="ECO:0000256" key="3">
    <source>
        <dbReference type="ARBA" id="ARBA00022603"/>
    </source>
</evidence>
<dbReference type="NCBIfam" id="TIGR00406">
    <property type="entry name" value="prmA"/>
    <property type="match status" value="1"/>
</dbReference>
<accession>A0A1G8P0T5</accession>
<evidence type="ECO:0000256" key="5">
    <source>
        <dbReference type="ARBA" id="ARBA00022691"/>
    </source>
</evidence>
<dbReference type="PANTHER" id="PTHR43648">
    <property type="entry name" value="ELECTRON TRANSFER FLAVOPROTEIN BETA SUBUNIT LYSINE METHYLTRANSFERASE"/>
    <property type="match status" value="1"/>
</dbReference>
<dbReference type="GO" id="GO:0016279">
    <property type="term" value="F:protein-lysine N-methyltransferase activity"/>
    <property type="evidence" value="ECO:0007669"/>
    <property type="project" value="RHEA"/>
</dbReference>
<dbReference type="Proteomes" id="UP000199017">
    <property type="component" value="Unassembled WGS sequence"/>
</dbReference>
<dbReference type="GO" id="GO:0032259">
    <property type="term" value="P:methylation"/>
    <property type="evidence" value="ECO:0007669"/>
    <property type="project" value="UniProtKB-KW"/>
</dbReference>
<dbReference type="EC" id="2.1.1.-" evidence="6"/>
<keyword evidence="3 6" id="KW-0489">Methyltransferase</keyword>
<keyword evidence="7" id="KW-0687">Ribonucleoprotein</keyword>
<keyword evidence="8" id="KW-1185">Reference proteome</keyword>
<dbReference type="SUPFAM" id="SSF53335">
    <property type="entry name" value="S-adenosyl-L-methionine-dependent methyltransferases"/>
    <property type="match status" value="1"/>
</dbReference>
<dbReference type="InterPro" id="IPR050078">
    <property type="entry name" value="Ribosomal_L11_MeTrfase_PrmA"/>
</dbReference>
<dbReference type="Pfam" id="PF06325">
    <property type="entry name" value="PrmA"/>
    <property type="match status" value="1"/>
</dbReference>
<dbReference type="AlphaFoldDB" id="A0A1G8P0T5"/>
<dbReference type="GO" id="GO:0005737">
    <property type="term" value="C:cytoplasm"/>
    <property type="evidence" value="ECO:0007669"/>
    <property type="project" value="UniProtKB-SubCell"/>
</dbReference>
<feature type="binding site" evidence="6">
    <location>
        <position position="228"/>
    </location>
    <ligand>
        <name>S-adenosyl-L-methionine</name>
        <dbReference type="ChEBI" id="CHEBI:59789"/>
    </ligand>
</feature>
<dbReference type="InterPro" id="IPR004498">
    <property type="entry name" value="Ribosomal_PrmA_MeTrfase"/>
</dbReference>
<comment type="similarity">
    <text evidence="1 6">Belongs to the methyltransferase superfamily. PrmA family.</text>
</comment>